<feature type="region of interest" description="Disordered" evidence="1">
    <location>
        <begin position="1"/>
        <end position="26"/>
    </location>
</feature>
<dbReference type="Proteomes" id="UP000062519">
    <property type="component" value="Chromosome 1"/>
</dbReference>
<protein>
    <submittedName>
        <fullName evidence="2">Uncharacterized protein</fullName>
    </submittedName>
</protein>
<dbReference type="AlphaFoldDB" id="A0A1B4FCG6"/>
<dbReference type="KEGG" id="buu:WS70_05645"/>
<organism evidence="2 3">
    <name type="scientific">Burkholderia mayonis</name>
    <dbReference type="NCBI Taxonomy" id="1385591"/>
    <lineage>
        <taxon>Bacteria</taxon>
        <taxon>Pseudomonadati</taxon>
        <taxon>Pseudomonadota</taxon>
        <taxon>Betaproteobacteria</taxon>
        <taxon>Burkholderiales</taxon>
        <taxon>Burkholderiaceae</taxon>
        <taxon>Burkholderia</taxon>
        <taxon>pseudomallei group</taxon>
    </lineage>
</organism>
<sequence>MRRAEAGDAARVRAAKRGNGIGEFGSKQSCATATRGSLGLDRGAWRGRHGCRIDRAAPGCGPRAERRGGSASRCFC</sequence>
<name>A0A1B4FCG6_9BURK</name>
<evidence type="ECO:0000313" key="2">
    <source>
        <dbReference type="EMBL" id="AOJ01375.1"/>
    </source>
</evidence>
<evidence type="ECO:0000256" key="1">
    <source>
        <dbReference type="SAM" id="MobiDB-lite"/>
    </source>
</evidence>
<keyword evidence="3" id="KW-1185">Reference proteome</keyword>
<evidence type="ECO:0000313" key="3">
    <source>
        <dbReference type="Proteomes" id="UP000062519"/>
    </source>
</evidence>
<feature type="compositionally biased region" description="Basic and acidic residues" evidence="1">
    <location>
        <begin position="1"/>
        <end position="11"/>
    </location>
</feature>
<accession>A0A1B4FCG6</accession>
<reference evidence="2 3" key="1">
    <citation type="submission" date="2015-12" db="EMBL/GenBank/DDBJ databases">
        <title>Diversity of Burkholderia near neighbor genomes.</title>
        <authorList>
            <person name="Sahl J."/>
            <person name="Wagner D."/>
            <person name="Keim P."/>
        </authorList>
    </citation>
    <scope>NUCLEOTIDE SEQUENCE [LARGE SCALE GENOMIC DNA]</scope>
    <source>
        <strain evidence="2 3">BDU6</strain>
    </source>
</reference>
<proteinExistence type="predicted"/>
<dbReference type="EMBL" id="CP013386">
    <property type="protein sequence ID" value="AOJ01375.1"/>
    <property type="molecule type" value="Genomic_DNA"/>
</dbReference>
<gene>
    <name evidence="2" type="ORF">WS70_05645</name>
</gene>